<gene>
    <name evidence="1" type="ORF">GZH47_09020</name>
</gene>
<dbReference type="AlphaFoldDB" id="A0A6C0NXQ6"/>
<protein>
    <submittedName>
        <fullName evidence="1">Uncharacterized protein</fullName>
    </submittedName>
</protein>
<dbReference type="Proteomes" id="UP000479114">
    <property type="component" value="Chromosome"/>
</dbReference>
<dbReference type="RefSeq" id="WP_162639787.1">
    <property type="nucleotide sequence ID" value="NZ_CP048286.1"/>
</dbReference>
<reference evidence="1 2" key="1">
    <citation type="submission" date="2020-02" db="EMBL/GenBank/DDBJ databases">
        <title>Paenibacillus sp. nov., isolated from rhizosphere soil of tomato.</title>
        <authorList>
            <person name="Weon H.-Y."/>
            <person name="Lee S.A."/>
        </authorList>
    </citation>
    <scope>NUCLEOTIDE SEQUENCE [LARGE SCALE GENOMIC DNA]</scope>
    <source>
        <strain evidence="1 2">14171R-81</strain>
    </source>
</reference>
<proteinExistence type="predicted"/>
<name>A0A6C0NXQ6_9BACL</name>
<dbReference type="EMBL" id="CP048286">
    <property type="protein sequence ID" value="QHW30978.1"/>
    <property type="molecule type" value="Genomic_DNA"/>
</dbReference>
<accession>A0A6C0NXQ6</accession>
<organism evidence="1 2">
    <name type="scientific">Paenibacillus rhizovicinus</name>
    <dbReference type="NCBI Taxonomy" id="2704463"/>
    <lineage>
        <taxon>Bacteria</taxon>
        <taxon>Bacillati</taxon>
        <taxon>Bacillota</taxon>
        <taxon>Bacilli</taxon>
        <taxon>Bacillales</taxon>
        <taxon>Paenibacillaceae</taxon>
        <taxon>Paenibacillus</taxon>
    </lineage>
</organism>
<keyword evidence="2" id="KW-1185">Reference proteome</keyword>
<sequence>MGLKPELLSKRIFRSGQVVPLDGLYGNMWGGSLPLLQGDLFPRHPVMGDAKWTYQGTLGMGLPQMKRSDDKRRAMEL</sequence>
<evidence type="ECO:0000313" key="1">
    <source>
        <dbReference type="EMBL" id="QHW30978.1"/>
    </source>
</evidence>
<dbReference type="KEGG" id="prz:GZH47_09020"/>
<evidence type="ECO:0000313" key="2">
    <source>
        <dbReference type="Proteomes" id="UP000479114"/>
    </source>
</evidence>